<dbReference type="SMART" id="SM00228">
    <property type="entry name" value="PDZ"/>
    <property type="match status" value="1"/>
</dbReference>
<dbReference type="PANTHER" id="PTHR32060:SF30">
    <property type="entry name" value="CARBOXY-TERMINAL PROCESSING PROTEASE CTPA"/>
    <property type="match status" value="1"/>
</dbReference>
<dbReference type="InterPro" id="IPR036034">
    <property type="entry name" value="PDZ_sf"/>
</dbReference>
<dbReference type="EMBL" id="MHLZ01000004">
    <property type="protein sequence ID" value="OGZ20306.1"/>
    <property type="molecule type" value="Genomic_DNA"/>
</dbReference>
<evidence type="ECO:0000313" key="9">
    <source>
        <dbReference type="Proteomes" id="UP000177360"/>
    </source>
</evidence>
<evidence type="ECO:0000256" key="2">
    <source>
        <dbReference type="ARBA" id="ARBA00022670"/>
    </source>
</evidence>
<evidence type="ECO:0000256" key="6">
    <source>
        <dbReference type="SAM" id="Phobius"/>
    </source>
</evidence>
<sequence length="401" mass="44443">MNKKIVVTGIIIILGLGLFGGGFFVGQKSIVCETCPPSDVNFSLFWEAWNLLKEKYGKQEDLKTQDMIYGAISGMVDSLKDPHTVFMPPEDSKKFLEDVGGRFEGVGMEIGVRKGQLQIIAPLEGTPAKKAGLRSGDKIIKINEIMSADVSLDKAVSIIRGPKGSEVVLIIMRDGWDEAKEFKIKRDIIEVPSLRWKLISSATGKEDENGDIVYISLYQFSEKIDSDFTKEAFKILNSPAEKIILDLRNNPGGYLQRAQDIAGWFLKEGQIVTTEDFYGKKPQIIYKAKGNSEFENYPMVILINQGSASAAEILAAALRDNRGVKIIGEKSFGKGSVQELEGMNDGSNLKITVGGWLTPNGVQINELGLEPDIKVEMTENDYQEEKDPQLEKAIEIIKEIR</sequence>
<accession>A0A1G2E384</accession>
<keyword evidence="2 5" id="KW-0645">Protease</keyword>
<evidence type="ECO:0000256" key="4">
    <source>
        <dbReference type="ARBA" id="ARBA00022825"/>
    </source>
</evidence>
<dbReference type="FunFam" id="2.30.42.10:FF:000063">
    <property type="entry name" value="Peptidase, S41 family"/>
    <property type="match status" value="1"/>
</dbReference>
<dbReference type="GO" id="GO:0008236">
    <property type="term" value="F:serine-type peptidase activity"/>
    <property type="evidence" value="ECO:0007669"/>
    <property type="project" value="UniProtKB-KW"/>
</dbReference>
<evidence type="ECO:0000313" key="8">
    <source>
        <dbReference type="EMBL" id="OGZ20306.1"/>
    </source>
</evidence>
<comment type="caution">
    <text evidence="8">The sequence shown here is derived from an EMBL/GenBank/DDBJ whole genome shotgun (WGS) entry which is preliminary data.</text>
</comment>
<dbReference type="CDD" id="cd07560">
    <property type="entry name" value="Peptidase_S41_CPP"/>
    <property type="match status" value="1"/>
</dbReference>
<dbReference type="PROSITE" id="PS50106">
    <property type="entry name" value="PDZ"/>
    <property type="match status" value="1"/>
</dbReference>
<dbReference type="InterPro" id="IPR055210">
    <property type="entry name" value="CtpA/B_N"/>
</dbReference>
<dbReference type="Proteomes" id="UP000177360">
    <property type="component" value="Unassembled WGS sequence"/>
</dbReference>
<keyword evidence="6" id="KW-0472">Membrane</keyword>
<keyword evidence="4 5" id="KW-0720">Serine protease</keyword>
<feature type="domain" description="PDZ" evidence="7">
    <location>
        <begin position="92"/>
        <end position="174"/>
    </location>
</feature>
<feature type="transmembrane region" description="Helical" evidence="6">
    <location>
        <begin position="5"/>
        <end position="26"/>
    </location>
</feature>
<dbReference type="SMART" id="SM00245">
    <property type="entry name" value="TSPc"/>
    <property type="match status" value="1"/>
</dbReference>
<dbReference type="NCBIfam" id="TIGR00225">
    <property type="entry name" value="prc"/>
    <property type="match status" value="1"/>
</dbReference>
<keyword evidence="6" id="KW-0812">Transmembrane</keyword>
<dbReference type="InterPro" id="IPR001478">
    <property type="entry name" value="PDZ"/>
</dbReference>
<reference evidence="8 9" key="1">
    <citation type="journal article" date="2016" name="Nat. Commun.">
        <title>Thousands of microbial genomes shed light on interconnected biogeochemical processes in an aquifer system.</title>
        <authorList>
            <person name="Anantharaman K."/>
            <person name="Brown C.T."/>
            <person name="Hug L.A."/>
            <person name="Sharon I."/>
            <person name="Castelle C.J."/>
            <person name="Probst A.J."/>
            <person name="Thomas B.C."/>
            <person name="Singh A."/>
            <person name="Wilkins M.J."/>
            <person name="Karaoz U."/>
            <person name="Brodie E.L."/>
            <person name="Williams K.H."/>
            <person name="Hubbard S.S."/>
            <person name="Banfield J.F."/>
        </authorList>
    </citation>
    <scope>NUCLEOTIDE SEQUENCE [LARGE SCALE GENOMIC DNA]</scope>
</reference>
<dbReference type="Pfam" id="PF03572">
    <property type="entry name" value="Peptidase_S41"/>
    <property type="match status" value="1"/>
</dbReference>
<protein>
    <recommendedName>
        <fullName evidence="7">PDZ domain-containing protein</fullName>
    </recommendedName>
</protein>
<dbReference type="GO" id="GO:0030288">
    <property type="term" value="C:outer membrane-bounded periplasmic space"/>
    <property type="evidence" value="ECO:0007669"/>
    <property type="project" value="TreeGrafter"/>
</dbReference>
<dbReference type="GO" id="GO:0004175">
    <property type="term" value="F:endopeptidase activity"/>
    <property type="evidence" value="ECO:0007669"/>
    <property type="project" value="TreeGrafter"/>
</dbReference>
<dbReference type="GO" id="GO:0006508">
    <property type="term" value="P:proteolysis"/>
    <property type="evidence" value="ECO:0007669"/>
    <property type="project" value="UniProtKB-KW"/>
</dbReference>
<dbReference type="Pfam" id="PF00595">
    <property type="entry name" value="PDZ"/>
    <property type="match status" value="1"/>
</dbReference>
<dbReference type="SUPFAM" id="SSF50156">
    <property type="entry name" value="PDZ domain-like"/>
    <property type="match status" value="1"/>
</dbReference>
<dbReference type="Gene3D" id="3.90.226.10">
    <property type="entry name" value="2-enoyl-CoA Hydratase, Chain A, domain 1"/>
    <property type="match status" value="1"/>
</dbReference>
<dbReference type="Pfam" id="PF22694">
    <property type="entry name" value="CtpB_N-like"/>
    <property type="match status" value="1"/>
</dbReference>
<dbReference type="InterPro" id="IPR029045">
    <property type="entry name" value="ClpP/crotonase-like_dom_sf"/>
</dbReference>
<dbReference type="InterPro" id="IPR005151">
    <property type="entry name" value="Tail-specific_protease"/>
</dbReference>
<dbReference type="SUPFAM" id="SSF52096">
    <property type="entry name" value="ClpP/crotonase"/>
    <property type="match status" value="1"/>
</dbReference>
<dbReference type="PANTHER" id="PTHR32060">
    <property type="entry name" value="TAIL-SPECIFIC PROTEASE"/>
    <property type="match status" value="1"/>
</dbReference>
<name>A0A1G2E384_9BACT</name>
<evidence type="ECO:0000256" key="3">
    <source>
        <dbReference type="ARBA" id="ARBA00022801"/>
    </source>
</evidence>
<evidence type="ECO:0000256" key="1">
    <source>
        <dbReference type="ARBA" id="ARBA00009179"/>
    </source>
</evidence>
<dbReference type="GO" id="GO:0007165">
    <property type="term" value="P:signal transduction"/>
    <property type="evidence" value="ECO:0007669"/>
    <property type="project" value="TreeGrafter"/>
</dbReference>
<dbReference type="Gene3D" id="2.30.42.10">
    <property type="match status" value="1"/>
</dbReference>
<keyword evidence="6" id="KW-1133">Transmembrane helix</keyword>
<dbReference type="AlphaFoldDB" id="A0A1G2E384"/>
<keyword evidence="3 5" id="KW-0378">Hydrolase</keyword>
<comment type="similarity">
    <text evidence="1 5">Belongs to the peptidase S41A family.</text>
</comment>
<organism evidence="8 9">
    <name type="scientific">Candidatus Nealsonbacteria bacterium RIFCSPHIGHO2_01_FULL_38_55</name>
    <dbReference type="NCBI Taxonomy" id="1801664"/>
    <lineage>
        <taxon>Bacteria</taxon>
        <taxon>Candidatus Nealsoniibacteriota</taxon>
    </lineage>
</organism>
<dbReference type="Gene3D" id="3.30.750.44">
    <property type="match status" value="1"/>
</dbReference>
<dbReference type="CDD" id="cd06782">
    <property type="entry name" value="cpPDZ_CPP-like"/>
    <property type="match status" value="1"/>
</dbReference>
<gene>
    <name evidence="8" type="ORF">A2626_00230</name>
</gene>
<evidence type="ECO:0000259" key="7">
    <source>
        <dbReference type="PROSITE" id="PS50106"/>
    </source>
</evidence>
<evidence type="ECO:0000256" key="5">
    <source>
        <dbReference type="RuleBase" id="RU004404"/>
    </source>
</evidence>
<proteinExistence type="inferred from homology"/>
<dbReference type="InterPro" id="IPR004447">
    <property type="entry name" value="Peptidase_S41A"/>
</dbReference>